<evidence type="ECO:0000313" key="1">
    <source>
        <dbReference type="EMBL" id="GHI72523.1"/>
    </source>
</evidence>
<gene>
    <name evidence="1" type="ORF">Snoj_64410</name>
</gene>
<dbReference type="Proteomes" id="UP000613974">
    <property type="component" value="Unassembled WGS sequence"/>
</dbReference>
<comment type="caution">
    <text evidence="1">The sequence shown here is derived from an EMBL/GenBank/DDBJ whole genome shotgun (WGS) entry which is preliminary data.</text>
</comment>
<proteinExistence type="predicted"/>
<accession>A0ABQ3SWJ8</accession>
<dbReference type="RefSeq" id="WP_189735260.1">
    <property type="nucleotide sequence ID" value="NZ_BMRL01000003.1"/>
</dbReference>
<organism evidence="1 2">
    <name type="scientific">Streptomyces nojiriensis</name>
    <dbReference type="NCBI Taxonomy" id="66374"/>
    <lineage>
        <taxon>Bacteria</taxon>
        <taxon>Bacillati</taxon>
        <taxon>Actinomycetota</taxon>
        <taxon>Actinomycetes</taxon>
        <taxon>Kitasatosporales</taxon>
        <taxon>Streptomycetaceae</taxon>
        <taxon>Streptomyces</taxon>
    </lineage>
</organism>
<keyword evidence="2" id="KW-1185">Reference proteome</keyword>
<reference evidence="2" key="1">
    <citation type="submission" date="2023-07" db="EMBL/GenBank/DDBJ databases">
        <title>Whole genome shotgun sequence of Streptomyces nojiriensis NBRC 13794.</title>
        <authorList>
            <person name="Komaki H."/>
            <person name="Tamura T."/>
        </authorList>
    </citation>
    <scope>NUCLEOTIDE SEQUENCE [LARGE SCALE GENOMIC DNA]</scope>
    <source>
        <strain evidence="2">NBRC 13794</strain>
    </source>
</reference>
<sequence>MSVRDEREPLAPRTTSLYDYALFRHGIEPDGQVPAGGYPLPDGPPPVSRRARLGRAAAEVAVTEALAPLLADPVGARAAEAADTRLAALPVLPEHIHRIVLGIVPEDRYTGRARRLARRLTRDGTHPSAVHAGLALLCNLGDSTDTPAVRTLAMLGEFSRVAVAVLDRIDRVAAAELDLGIGAGAPGHDAFVDAVAGGDREAVRAALTGGLTPPGRPRRIAEAARLDQLLHEYPQDPALTVAACRLLLAMAHTHQYRPEVLDYARARPVYEAVVSRAHRLTPSTDSYALLLSLAQDLRSGAGAVLQWPPGRRAELIATLGRLLAEPLWTAVPERAAATAAHLGTRTDPSGHRAGWMLRTGHRPFIPPCARTTFEIEVVVCDPAVRNVVETRIVLGGRPLVPDLFASGGWNSPEFLLDTGRLRAGPEPREVQLAEAYCTEGCCGALYVTIRRDGDQVVWDGWRGVEGQRKPPAYRCDAAAYDAEVERAENDRSWSWPARDTARLIADGLLERPELLTAWGCSAGTAFTAWDEPGTVELHFTYAPGTEPGVPGKDEPWLQFAWRIPDDGTPPQAQARAALERLAGQNPRTWARLSGGSKEYAEALGHAWPAEGL</sequence>
<dbReference type="EMBL" id="BNEC01000005">
    <property type="protein sequence ID" value="GHI72523.1"/>
    <property type="molecule type" value="Genomic_DNA"/>
</dbReference>
<evidence type="ECO:0000313" key="2">
    <source>
        <dbReference type="Proteomes" id="UP000613974"/>
    </source>
</evidence>
<protein>
    <recommendedName>
        <fullName evidence="3">HEAT repeat domain-containing protein</fullName>
    </recommendedName>
</protein>
<name>A0ABQ3SWJ8_9ACTN</name>
<dbReference type="GeneID" id="95590760"/>
<evidence type="ECO:0008006" key="3">
    <source>
        <dbReference type="Google" id="ProtNLM"/>
    </source>
</evidence>